<sequence length="499" mass="52147">MPERLGRLDRQAFREVARRRWPGAEQVLPRLSRSANHGVLWLGTAVGVAALSGRTGRRAALRGAGSLAVASTVVNTMAKWSVRRARPALTDVPAVRRLRRQPATTSFPSGHAASAAAFAFGVALEEPRWGVLIAPVAASVAFSRVYTGVHYPSDVLAGAAVGVAAALVVRRAFPVPRRVAPPAADAPALADGDGLTVVVNHASGVPAVLTSPADCLRSALPKAEVVDATEDDDFGTLVEKAARQAAERGGALGVWGGDGSVNRAAAAAARCGVPLAVFPGGTYNHLAADLGVQSLAQTVAAVCAGQAAHIDVARFTGSDGTAVPYLNTFSIGAYPELVRLRERWARRVGSWPAGLLAAAHVLRTSRPVPLVIDGRQREVWLLFAGNCAYPGAGLAPSHRRDLADGRLDVRVVEGGTFARTRLLAAALTGALHRSPFYRARTATSLRVSGIPRGTHLAYDGEVTTAPEHTTLTKAPEPLVVYRPPGPPAERRARTTGGAR</sequence>
<dbReference type="InterPro" id="IPR016064">
    <property type="entry name" value="NAD/diacylglycerol_kinase_sf"/>
</dbReference>
<dbReference type="Proteomes" id="UP001198565">
    <property type="component" value="Unassembled WGS sequence"/>
</dbReference>
<evidence type="ECO:0000256" key="2">
    <source>
        <dbReference type="ARBA" id="ARBA00022475"/>
    </source>
</evidence>
<reference evidence="8 9" key="1">
    <citation type="submission" date="2021-08" db="EMBL/GenBank/DDBJ databases">
        <title>Streptomyces sp. PTM05 isolated from lichen.</title>
        <authorList>
            <person name="Somphong A."/>
            <person name="Phongsopitanun W."/>
            <person name="Tanasupawat S."/>
        </authorList>
    </citation>
    <scope>NUCLEOTIDE SEQUENCE [LARGE SCALE GENOMIC DNA]</scope>
    <source>
        <strain evidence="8 9">Ptm05</strain>
    </source>
</reference>
<dbReference type="InterPro" id="IPR017438">
    <property type="entry name" value="ATP-NAD_kinase_N"/>
</dbReference>
<evidence type="ECO:0000256" key="6">
    <source>
        <dbReference type="ARBA" id="ARBA00023136"/>
    </source>
</evidence>
<keyword evidence="2" id="KW-1003">Cell membrane</keyword>
<evidence type="ECO:0000313" key="8">
    <source>
        <dbReference type="EMBL" id="MBY8885392.1"/>
    </source>
</evidence>
<dbReference type="PANTHER" id="PTHR14969:SF62">
    <property type="entry name" value="DECAPRENYLPHOSPHORYL-5-PHOSPHORIBOSE PHOSPHATASE RV3807C-RELATED"/>
    <property type="match status" value="1"/>
</dbReference>
<dbReference type="Pfam" id="PF00781">
    <property type="entry name" value="DAGK_cat"/>
    <property type="match status" value="1"/>
</dbReference>
<keyword evidence="3" id="KW-0812">Transmembrane</keyword>
<dbReference type="SUPFAM" id="SSF48317">
    <property type="entry name" value="Acid phosphatase/Vanadium-dependent haloperoxidase"/>
    <property type="match status" value="1"/>
</dbReference>
<dbReference type="InterPro" id="IPR036938">
    <property type="entry name" value="PAP2/HPO_sf"/>
</dbReference>
<dbReference type="Gene3D" id="3.40.50.10330">
    <property type="entry name" value="Probable inorganic polyphosphate/atp-NAD kinase, domain 1"/>
    <property type="match status" value="1"/>
</dbReference>
<dbReference type="CDD" id="cd01610">
    <property type="entry name" value="PAP2_like"/>
    <property type="match status" value="1"/>
</dbReference>
<gene>
    <name evidence="8" type="ORF">K7472_11090</name>
</gene>
<evidence type="ECO:0000256" key="1">
    <source>
        <dbReference type="ARBA" id="ARBA00004651"/>
    </source>
</evidence>
<dbReference type="InterPro" id="IPR000326">
    <property type="entry name" value="PAP2/HPO"/>
</dbReference>
<dbReference type="SMART" id="SM00046">
    <property type="entry name" value="DAGKc"/>
    <property type="match status" value="1"/>
</dbReference>
<keyword evidence="4" id="KW-0378">Hydrolase</keyword>
<accession>A0ABS7QUA1</accession>
<keyword evidence="9" id="KW-1185">Reference proteome</keyword>
<dbReference type="PROSITE" id="PS50146">
    <property type="entry name" value="DAGK"/>
    <property type="match status" value="1"/>
</dbReference>
<evidence type="ECO:0000313" key="9">
    <source>
        <dbReference type="Proteomes" id="UP001198565"/>
    </source>
</evidence>
<dbReference type="EMBL" id="JAINVZ010000005">
    <property type="protein sequence ID" value="MBY8885392.1"/>
    <property type="molecule type" value="Genomic_DNA"/>
</dbReference>
<name>A0ABS7QUA1_9ACTN</name>
<dbReference type="SMART" id="SM00014">
    <property type="entry name" value="acidPPc"/>
    <property type="match status" value="1"/>
</dbReference>
<proteinExistence type="predicted"/>
<protein>
    <submittedName>
        <fullName evidence="8">Phosphatase PAP2 family protein</fullName>
    </submittedName>
</protein>
<comment type="subcellular location">
    <subcellularLocation>
        <location evidence="1">Cell membrane</location>
        <topology evidence="1">Multi-pass membrane protein</topology>
    </subcellularLocation>
</comment>
<keyword evidence="6" id="KW-0472">Membrane</keyword>
<evidence type="ECO:0000256" key="3">
    <source>
        <dbReference type="ARBA" id="ARBA00022692"/>
    </source>
</evidence>
<dbReference type="Pfam" id="PF01569">
    <property type="entry name" value="PAP2"/>
    <property type="match status" value="1"/>
</dbReference>
<dbReference type="PANTHER" id="PTHR14969">
    <property type="entry name" value="SPHINGOSINE-1-PHOSPHATE PHOSPHOHYDROLASE"/>
    <property type="match status" value="1"/>
</dbReference>
<keyword evidence="5" id="KW-1133">Transmembrane helix</keyword>
<comment type="caution">
    <text evidence="8">The sequence shown here is derived from an EMBL/GenBank/DDBJ whole genome shotgun (WGS) entry which is preliminary data.</text>
</comment>
<evidence type="ECO:0000256" key="4">
    <source>
        <dbReference type="ARBA" id="ARBA00022801"/>
    </source>
</evidence>
<organism evidence="8 9">
    <name type="scientific">Streptantibioticus parmotrematis</name>
    <dbReference type="NCBI Taxonomy" id="2873249"/>
    <lineage>
        <taxon>Bacteria</taxon>
        <taxon>Bacillati</taxon>
        <taxon>Actinomycetota</taxon>
        <taxon>Actinomycetes</taxon>
        <taxon>Kitasatosporales</taxon>
        <taxon>Streptomycetaceae</taxon>
        <taxon>Streptantibioticus</taxon>
    </lineage>
</organism>
<dbReference type="SUPFAM" id="SSF111331">
    <property type="entry name" value="NAD kinase/diacylglycerol kinase-like"/>
    <property type="match status" value="1"/>
</dbReference>
<evidence type="ECO:0000256" key="5">
    <source>
        <dbReference type="ARBA" id="ARBA00022989"/>
    </source>
</evidence>
<feature type="domain" description="DAGKc" evidence="7">
    <location>
        <begin position="190"/>
        <end position="320"/>
    </location>
</feature>
<dbReference type="InterPro" id="IPR001206">
    <property type="entry name" value="Diacylglycerol_kinase_cat_dom"/>
</dbReference>
<dbReference type="Gene3D" id="1.20.144.10">
    <property type="entry name" value="Phosphatidic acid phosphatase type 2/haloperoxidase"/>
    <property type="match status" value="1"/>
</dbReference>
<evidence type="ECO:0000259" key="7">
    <source>
        <dbReference type="PROSITE" id="PS50146"/>
    </source>
</evidence>
<dbReference type="Gene3D" id="2.60.200.40">
    <property type="match status" value="1"/>
</dbReference>